<dbReference type="PANTHER" id="PTHR23308">
    <property type="entry name" value="NUCLEAR INHIBITOR OF PROTEIN PHOSPHATASE-1"/>
    <property type="match status" value="1"/>
</dbReference>
<keyword evidence="5" id="KW-1185">Reference proteome</keyword>
<dbReference type="SUPFAM" id="SSF49879">
    <property type="entry name" value="SMAD/FHA domain"/>
    <property type="match status" value="1"/>
</dbReference>
<dbReference type="Gene3D" id="2.60.200.20">
    <property type="match status" value="1"/>
</dbReference>
<evidence type="ECO:0000256" key="1">
    <source>
        <dbReference type="ARBA" id="ARBA00022553"/>
    </source>
</evidence>
<comment type="caution">
    <text evidence="4">The sequence shown here is derived from an EMBL/GenBank/DDBJ whole genome shotgun (WGS) entry which is preliminary data.</text>
</comment>
<evidence type="ECO:0000259" key="3">
    <source>
        <dbReference type="PROSITE" id="PS50006"/>
    </source>
</evidence>
<feature type="compositionally biased region" description="Pro residues" evidence="2">
    <location>
        <begin position="12"/>
        <end position="24"/>
    </location>
</feature>
<dbReference type="InterPro" id="IPR000253">
    <property type="entry name" value="FHA_dom"/>
</dbReference>
<dbReference type="EMBL" id="VCQV01000020">
    <property type="protein sequence ID" value="TWP35283.1"/>
    <property type="molecule type" value="Genomic_DNA"/>
</dbReference>
<evidence type="ECO:0000313" key="5">
    <source>
        <dbReference type="Proteomes" id="UP000320244"/>
    </source>
</evidence>
<sequence>MSNPYGNQQPYGRPPAPQGLPVPAAPIVWDDQGSPSSAPWSGPAAFAPAPAPAPAAQPPVSEPAAPAAPVQPPAAAPAEAKAPAESEAGAAEAPTAMSHAVDGAGTEQPAADDALTIGRGRGNSILLDDMLVSRQHVRITADDEGLVLEDLGSRNGTFVNGRRVERTHLHEGDHIGVGASTFEVRDGWLVTI</sequence>
<reference evidence="4 5" key="2">
    <citation type="submission" date="2019-08" db="EMBL/GenBank/DDBJ databases">
        <title>Jejuicoccus antrihumi gen. nov., sp. nov., a new member of the family Dermacoccaceae isolated from a cave.</title>
        <authorList>
            <person name="Schumann P."/>
            <person name="Kim I.S."/>
        </authorList>
    </citation>
    <scope>NUCLEOTIDE SEQUENCE [LARGE SCALE GENOMIC DNA]</scope>
    <source>
        <strain evidence="4 5">C5-26</strain>
    </source>
</reference>
<evidence type="ECO:0000256" key="2">
    <source>
        <dbReference type="SAM" id="MobiDB-lite"/>
    </source>
</evidence>
<dbReference type="CDD" id="cd00060">
    <property type="entry name" value="FHA"/>
    <property type="match status" value="1"/>
</dbReference>
<dbReference type="Pfam" id="PF00498">
    <property type="entry name" value="FHA"/>
    <property type="match status" value="1"/>
</dbReference>
<feature type="compositionally biased region" description="Low complexity" evidence="2">
    <location>
        <begin position="35"/>
        <end position="48"/>
    </location>
</feature>
<dbReference type="InterPro" id="IPR008984">
    <property type="entry name" value="SMAD_FHA_dom_sf"/>
</dbReference>
<name>A0A563DZ94_9MICO</name>
<feature type="compositionally biased region" description="Polar residues" evidence="2">
    <location>
        <begin position="1"/>
        <end position="10"/>
    </location>
</feature>
<evidence type="ECO:0000313" key="4">
    <source>
        <dbReference type="EMBL" id="TWP35283.1"/>
    </source>
</evidence>
<protein>
    <submittedName>
        <fullName evidence="4">FHA domain-containing protein</fullName>
    </submittedName>
</protein>
<dbReference type="InterPro" id="IPR050923">
    <property type="entry name" value="Cell_Proc_Reg/RNA_Proc"/>
</dbReference>
<organism evidence="4 5">
    <name type="scientific">Leekyejoonella antrihumi</name>
    <dbReference type="NCBI Taxonomy" id="1660198"/>
    <lineage>
        <taxon>Bacteria</taxon>
        <taxon>Bacillati</taxon>
        <taxon>Actinomycetota</taxon>
        <taxon>Actinomycetes</taxon>
        <taxon>Micrococcales</taxon>
        <taxon>Dermacoccaceae</taxon>
        <taxon>Leekyejoonella</taxon>
    </lineage>
</organism>
<feature type="region of interest" description="Disordered" evidence="2">
    <location>
        <begin position="1"/>
        <end position="112"/>
    </location>
</feature>
<reference evidence="4 5" key="1">
    <citation type="submission" date="2019-05" db="EMBL/GenBank/DDBJ databases">
        <authorList>
            <person name="Lee S.D."/>
        </authorList>
    </citation>
    <scope>NUCLEOTIDE SEQUENCE [LARGE SCALE GENOMIC DNA]</scope>
    <source>
        <strain evidence="4 5">C5-26</strain>
    </source>
</reference>
<dbReference type="OrthoDB" id="277520at2"/>
<proteinExistence type="predicted"/>
<keyword evidence="1" id="KW-0597">Phosphoprotein</keyword>
<dbReference type="AlphaFoldDB" id="A0A563DZ94"/>
<feature type="compositionally biased region" description="Pro residues" evidence="2">
    <location>
        <begin position="49"/>
        <end position="61"/>
    </location>
</feature>
<dbReference type="Proteomes" id="UP000320244">
    <property type="component" value="Unassembled WGS sequence"/>
</dbReference>
<gene>
    <name evidence="4" type="ORF">FGL98_14260</name>
</gene>
<dbReference type="RefSeq" id="WP_146317570.1">
    <property type="nucleotide sequence ID" value="NZ_VCQV01000020.1"/>
</dbReference>
<accession>A0A563DZ94</accession>
<dbReference type="SMART" id="SM00240">
    <property type="entry name" value="FHA"/>
    <property type="match status" value="1"/>
</dbReference>
<feature type="compositionally biased region" description="Low complexity" evidence="2">
    <location>
        <begin position="76"/>
        <end position="96"/>
    </location>
</feature>
<feature type="domain" description="FHA" evidence="3">
    <location>
        <begin position="115"/>
        <end position="164"/>
    </location>
</feature>
<dbReference type="PROSITE" id="PS50006">
    <property type="entry name" value="FHA_DOMAIN"/>
    <property type="match status" value="1"/>
</dbReference>